<comment type="caution">
    <text evidence="1">The sequence shown here is derived from an EMBL/GenBank/DDBJ whole genome shotgun (WGS) entry which is preliminary data.</text>
</comment>
<dbReference type="EMBL" id="NEVV01000007">
    <property type="protein sequence ID" value="OZI70452.1"/>
    <property type="molecule type" value="Genomic_DNA"/>
</dbReference>
<dbReference type="Gene3D" id="3.20.20.370">
    <property type="entry name" value="Glycoside hydrolase/deacetylase"/>
    <property type="match status" value="1"/>
</dbReference>
<evidence type="ECO:0000313" key="1">
    <source>
        <dbReference type="EMBL" id="OZI70452.1"/>
    </source>
</evidence>
<sequence length="289" mass="32336">MFGPIPPAQVILTHDLDAIRKTGAIRLKQAGFNAFNALRSATRGAWRKSGTHAWSAARFLFSGDNYDHLQEALDLERQHGLRSIIHIYSAAGNRTSLRSALFDPGYDLEQTPETCATLVAAVEDGHTIGLHPAFSSWQDATRMSQQRTGVRKSVPNAEVSHCRQHWLRFSWEQTWSAQTRAGLRHDATLGFNDRPGLRTSAALSWHPWNEATSRAHDILATPLMLMDSQLYDYGGHDRGARERMIDQWLGEVQAVGGTATVLWHPHTLGSDYGWKDGFLYLLDKLANKP</sequence>
<accession>A0ABX4F813</accession>
<protein>
    <recommendedName>
        <fullName evidence="3">Polysaccharide deacetylase</fullName>
    </recommendedName>
</protein>
<organism evidence="1 2">
    <name type="scientific">Bordetella genomosp. 6</name>
    <dbReference type="NCBI Taxonomy" id="463024"/>
    <lineage>
        <taxon>Bacteria</taxon>
        <taxon>Pseudomonadati</taxon>
        <taxon>Pseudomonadota</taxon>
        <taxon>Betaproteobacteria</taxon>
        <taxon>Burkholderiales</taxon>
        <taxon>Alcaligenaceae</taxon>
        <taxon>Bordetella</taxon>
    </lineage>
</organism>
<name>A0ABX4F813_9BORD</name>
<dbReference type="Proteomes" id="UP000216524">
    <property type="component" value="Unassembled WGS sequence"/>
</dbReference>
<evidence type="ECO:0008006" key="3">
    <source>
        <dbReference type="Google" id="ProtNLM"/>
    </source>
</evidence>
<gene>
    <name evidence="1" type="ORF">CAL23_23080</name>
</gene>
<reference evidence="1 2" key="1">
    <citation type="submission" date="2017-05" db="EMBL/GenBank/DDBJ databases">
        <title>Complete and WGS of Bordetella genogroups.</title>
        <authorList>
            <person name="Spilker T."/>
            <person name="Lipuma J."/>
        </authorList>
    </citation>
    <scope>NUCLEOTIDE SEQUENCE [LARGE SCALE GENOMIC DNA]</scope>
    <source>
        <strain evidence="1 2">AU3139</strain>
    </source>
</reference>
<keyword evidence="2" id="KW-1185">Reference proteome</keyword>
<evidence type="ECO:0000313" key="2">
    <source>
        <dbReference type="Proteomes" id="UP000216524"/>
    </source>
</evidence>
<dbReference type="SUPFAM" id="SSF88713">
    <property type="entry name" value="Glycoside hydrolase/deacetylase"/>
    <property type="match status" value="1"/>
</dbReference>
<dbReference type="InterPro" id="IPR011330">
    <property type="entry name" value="Glyco_hydro/deAcase_b/a-brl"/>
</dbReference>
<proteinExistence type="predicted"/>